<dbReference type="InterPro" id="IPR035906">
    <property type="entry name" value="MetI-like_sf"/>
</dbReference>
<keyword evidence="5 7" id="KW-1133">Transmembrane helix</keyword>
<dbReference type="GO" id="GO:0055085">
    <property type="term" value="P:transmembrane transport"/>
    <property type="evidence" value="ECO:0007669"/>
    <property type="project" value="InterPro"/>
</dbReference>
<proteinExistence type="inferred from homology"/>
<feature type="region of interest" description="Disordered" evidence="8">
    <location>
        <begin position="1"/>
        <end position="20"/>
    </location>
</feature>
<evidence type="ECO:0000256" key="8">
    <source>
        <dbReference type="SAM" id="MobiDB-lite"/>
    </source>
</evidence>
<dbReference type="GO" id="GO:0005886">
    <property type="term" value="C:plasma membrane"/>
    <property type="evidence" value="ECO:0007669"/>
    <property type="project" value="UniProtKB-SubCell"/>
</dbReference>
<feature type="compositionally biased region" description="Low complexity" evidence="8">
    <location>
        <begin position="8"/>
        <end position="20"/>
    </location>
</feature>
<accession>A0A6J4UVH1</accession>
<feature type="transmembrane region" description="Helical" evidence="7">
    <location>
        <begin position="97"/>
        <end position="118"/>
    </location>
</feature>
<dbReference type="Gene3D" id="1.10.3720.10">
    <property type="entry name" value="MetI-like"/>
    <property type="match status" value="1"/>
</dbReference>
<feature type="transmembrane region" description="Helical" evidence="7">
    <location>
        <begin position="259"/>
        <end position="280"/>
    </location>
</feature>
<comment type="subcellular location">
    <subcellularLocation>
        <location evidence="1 7">Cell membrane</location>
        <topology evidence="1 7">Multi-pass membrane protein</topology>
    </subcellularLocation>
</comment>
<dbReference type="InterPro" id="IPR051393">
    <property type="entry name" value="ABC_transporter_permease"/>
</dbReference>
<dbReference type="PANTHER" id="PTHR30193">
    <property type="entry name" value="ABC TRANSPORTER PERMEASE PROTEIN"/>
    <property type="match status" value="1"/>
</dbReference>
<evidence type="ECO:0000313" key="10">
    <source>
        <dbReference type="EMBL" id="CAA9557294.1"/>
    </source>
</evidence>
<keyword evidence="2 7" id="KW-0813">Transport</keyword>
<dbReference type="InterPro" id="IPR000515">
    <property type="entry name" value="MetI-like"/>
</dbReference>
<feature type="transmembrane region" description="Helical" evidence="7">
    <location>
        <begin position="300"/>
        <end position="319"/>
    </location>
</feature>
<name>A0A6J4UVH1_9BACT</name>
<protein>
    <submittedName>
        <fullName evidence="10">ABC transporter, permease protein 1 (Cluster 1, maltose/g3p/polyamine/iron)</fullName>
    </submittedName>
</protein>
<dbReference type="PROSITE" id="PS50928">
    <property type="entry name" value="ABC_TM1"/>
    <property type="match status" value="1"/>
</dbReference>
<dbReference type="Pfam" id="PF00528">
    <property type="entry name" value="BPD_transp_1"/>
    <property type="match status" value="1"/>
</dbReference>
<dbReference type="SUPFAM" id="SSF161098">
    <property type="entry name" value="MetI-like"/>
    <property type="match status" value="1"/>
</dbReference>
<evidence type="ECO:0000259" key="9">
    <source>
        <dbReference type="PROSITE" id="PS50928"/>
    </source>
</evidence>
<evidence type="ECO:0000256" key="4">
    <source>
        <dbReference type="ARBA" id="ARBA00022692"/>
    </source>
</evidence>
<organism evidence="10">
    <name type="scientific">uncultured Thermomicrobiales bacterium</name>
    <dbReference type="NCBI Taxonomy" id="1645740"/>
    <lineage>
        <taxon>Bacteria</taxon>
        <taxon>Pseudomonadati</taxon>
        <taxon>Thermomicrobiota</taxon>
        <taxon>Thermomicrobia</taxon>
        <taxon>Thermomicrobiales</taxon>
        <taxon>environmental samples</taxon>
    </lineage>
</organism>
<keyword evidence="4 7" id="KW-0812">Transmembrane</keyword>
<comment type="similarity">
    <text evidence="7">Belongs to the binding-protein-dependent transport system permease family.</text>
</comment>
<evidence type="ECO:0000256" key="5">
    <source>
        <dbReference type="ARBA" id="ARBA00022989"/>
    </source>
</evidence>
<dbReference type="CDD" id="cd06261">
    <property type="entry name" value="TM_PBP2"/>
    <property type="match status" value="1"/>
</dbReference>
<dbReference type="AlphaFoldDB" id="A0A6J4UVH1"/>
<keyword evidence="6 7" id="KW-0472">Membrane</keyword>
<keyword evidence="3" id="KW-1003">Cell membrane</keyword>
<evidence type="ECO:0000256" key="7">
    <source>
        <dbReference type="RuleBase" id="RU363032"/>
    </source>
</evidence>
<evidence type="ECO:0000256" key="2">
    <source>
        <dbReference type="ARBA" id="ARBA00022448"/>
    </source>
</evidence>
<reference evidence="10" key="1">
    <citation type="submission" date="2020-02" db="EMBL/GenBank/DDBJ databases">
        <authorList>
            <person name="Meier V. D."/>
        </authorList>
    </citation>
    <scope>NUCLEOTIDE SEQUENCE</scope>
    <source>
        <strain evidence="10">AVDCRST_MAG33</strain>
    </source>
</reference>
<feature type="domain" description="ABC transmembrane type-1" evidence="9">
    <location>
        <begin position="93"/>
        <end position="320"/>
    </location>
</feature>
<evidence type="ECO:0000256" key="3">
    <source>
        <dbReference type="ARBA" id="ARBA00022475"/>
    </source>
</evidence>
<dbReference type="PANTHER" id="PTHR30193:SF37">
    <property type="entry name" value="INNER MEMBRANE ABC TRANSPORTER PERMEASE PROTEIN YCJO"/>
    <property type="match status" value="1"/>
</dbReference>
<sequence length="330" mass="36122">MVQTAPVSAQPFATTAPASPARRPGNFRRFLPAYLMCAPTIILFLVFMVFPIFFVIYTSMLNWDGIGSVLSAEFTGLDNYQRLLTDEIWWRAVRNTVLYATLKVLIELPLALLIALVLNSGLRGVVVFRTIAFLPVITSIAVVSLAFTFFFSPIGPTGGAFNTVLIDLGWLDRPIAWLGERDTAFWTVTGVAIWHDLGINMVFFLAALQTVPRDLYDAAMVDGAGAWQRFRNITIPTIRPLTAVILTLSLSGSLKVFDYFAVMTGGGPNFSTTTMVLYMFRYTSFGGGGLGGSQTTPAVGYGSSIAIGLGLVIFAFILVQQWINRLQDRG</sequence>
<evidence type="ECO:0000256" key="1">
    <source>
        <dbReference type="ARBA" id="ARBA00004651"/>
    </source>
</evidence>
<gene>
    <name evidence="10" type="ORF">AVDCRST_MAG33-1382</name>
</gene>
<feature type="transmembrane region" description="Helical" evidence="7">
    <location>
        <begin position="31"/>
        <end position="57"/>
    </location>
</feature>
<feature type="transmembrane region" description="Helical" evidence="7">
    <location>
        <begin position="184"/>
        <end position="208"/>
    </location>
</feature>
<evidence type="ECO:0000256" key="6">
    <source>
        <dbReference type="ARBA" id="ARBA00023136"/>
    </source>
</evidence>
<feature type="transmembrane region" description="Helical" evidence="7">
    <location>
        <begin position="130"/>
        <end position="151"/>
    </location>
</feature>
<dbReference type="EMBL" id="CADCWK010000138">
    <property type="protein sequence ID" value="CAA9557294.1"/>
    <property type="molecule type" value="Genomic_DNA"/>
</dbReference>